<dbReference type="AlphaFoldDB" id="A0A1V6UVX6"/>
<evidence type="ECO:0000313" key="1">
    <source>
        <dbReference type="EMBL" id="OQE42333.1"/>
    </source>
</evidence>
<name>A0A1V6UVX6_9EURO</name>
<comment type="caution">
    <text evidence="1">The sequence shown here is derived from an EMBL/GenBank/DDBJ whole genome shotgun (WGS) entry which is preliminary data.</text>
</comment>
<proteinExistence type="predicted"/>
<dbReference type="STRING" id="36646.A0A1V6UVX6"/>
<dbReference type="InterPro" id="IPR023213">
    <property type="entry name" value="CAT-like_dom_sf"/>
</dbReference>
<gene>
    <name evidence="1" type="ORF">PENCOP_c004G06290</name>
</gene>
<reference evidence="2" key="1">
    <citation type="journal article" date="2017" name="Nat. Microbiol.">
        <title>Global analysis of biosynthetic gene clusters reveals vast potential of secondary metabolite production in Penicillium species.</title>
        <authorList>
            <person name="Nielsen J.C."/>
            <person name="Grijseels S."/>
            <person name="Prigent S."/>
            <person name="Ji B."/>
            <person name="Dainat J."/>
            <person name="Nielsen K.F."/>
            <person name="Frisvad J.C."/>
            <person name="Workman M."/>
            <person name="Nielsen J."/>
        </authorList>
    </citation>
    <scope>NUCLEOTIDE SEQUENCE [LARGE SCALE GENOMIC DNA]</scope>
    <source>
        <strain evidence="2">IBT 31321</strain>
    </source>
</reference>
<keyword evidence="2" id="KW-1185">Reference proteome</keyword>
<evidence type="ECO:0008006" key="3">
    <source>
        <dbReference type="Google" id="ProtNLM"/>
    </source>
</evidence>
<dbReference type="Gene3D" id="3.30.559.10">
    <property type="entry name" value="Chloramphenicol acetyltransferase-like domain"/>
    <property type="match status" value="2"/>
</dbReference>
<dbReference type="Proteomes" id="UP000191500">
    <property type="component" value="Unassembled WGS sequence"/>
</dbReference>
<evidence type="ECO:0000313" key="2">
    <source>
        <dbReference type="Proteomes" id="UP000191500"/>
    </source>
</evidence>
<dbReference type="EMBL" id="MDDG01000004">
    <property type="protein sequence ID" value="OQE42333.1"/>
    <property type="molecule type" value="Genomic_DNA"/>
</dbReference>
<protein>
    <recommendedName>
        <fullName evidence="3">LysR family regulatory protein</fullName>
    </recommendedName>
</protein>
<sequence length="525" mass="59659">MGIFSVFGRKRPATVPTDRIIPLRYWDDLHYLRSICHAFTFRFDDVLDVVKLEAALGRLMEIGDWGQMGARLRLNVESFSNLTMKSHPNGLSQDHGKLEYHIPARYDKTRPPFIFTTTTYGMSISDHPLGSQLPKSDQDQSFLSPSSGFFTSLVCHPSSPRELADWIYTDRPQLNIHTALFNDATLLTISYIHTFADAVARTNFFNAWIAVLRGKEEEVPAFVPYDHDPLHTLGETPPRQSYSNIGRLLSGFSLMMFGIRYMFEILCSPRLEEHPIRLPGRCVDRMRETVLQDLAVTTPKGAEKPLVSECDTFVSEGDVVVAWWIRTMIKALKPAPDRTIMVMNVFNVWSLFPEWFPHGAAGLIGNSFFYSYTLLVASKVLQDINLKYVAFTNRRALMEHRTKEQVEAMTAIQRGNFMRAAPVVGDSKLLFMAATNHHKARYFETDWSAAVISPGVPLSGRPHALGRPSYINDIEYCHGYPSRNIVRIIGKDAAGDWHLLFKARAGAWPVIHQELMDLIETEMRD</sequence>
<accession>A0A1V6UVX6</accession>
<organism evidence="1 2">
    <name type="scientific">Penicillium coprophilum</name>
    <dbReference type="NCBI Taxonomy" id="36646"/>
    <lineage>
        <taxon>Eukaryota</taxon>
        <taxon>Fungi</taxon>
        <taxon>Dikarya</taxon>
        <taxon>Ascomycota</taxon>
        <taxon>Pezizomycotina</taxon>
        <taxon>Eurotiomycetes</taxon>
        <taxon>Eurotiomycetidae</taxon>
        <taxon>Eurotiales</taxon>
        <taxon>Aspergillaceae</taxon>
        <taxon>Penicillium</taxon>
    </lineage>
</organism>